<name>A0AAP9Y7C8_BURGL</name>
<evidence type="ECO:0000313" key="2">
    <source>
        <dbReference type="EMBL" id="QPQ94802.1"/>
    </source>
</evidence>
<feature type="transmembrane region" description="Helical" evidence="1">
    <location>
        <begin position="104"/>
        <end position="121"/>
    </location>
</feature>
<keyword evidence="1" id="KW-1133">Transmembrane helix</keyword>
<keyword evidence="2" id="KW-0614">Plasmid</keyword>
<keyword evidence="1" id="KW-0812">Transmembrane</keyword>
<sequence length="129" mass="13638">MIANAVSQLEIRLALRLIALEDRAQALLNDPKIRQHMLAALVAFATVGLLLFARIAFGADGAEFAPAATTVEGWVKGNPAKVIALAGLLWGTAMAMFKKDLFAFVQPAFIGIVGSLIVGIIDGEYTATI</sequence>
<evidence type="ECO:0008006" key="4">
    <source>
        <dbReference type="Google" id="ProtNLM"/>
    </source>
</evidence>
<dbReference type="AlphaFoldDB" id="A0AAP9Y7C8"/>
<dbReference type="GeneID" id="45693381"/>
<evidence type="ECO:0000256" key="1">
    <source>
        <dbReference type="SAM" id="Phobius"/>
    </source>
</evidence>
<feature type="transmembrane region" description="Helical" evidence="1">
    <location>
        <begin position="38"/>
        <end position="59"/>
    </location>
</feature>
<geneLocation type="plasmid" evidence="2 3">
    <name>unnamed2</name>
</geneLocation>
<proteinExistence type="predicted"/>
<reference evidence="2 3" key="1">
    <citation type="submission" date="2020-12" db="EMBL/GenBank/DDBJ databases">
        <title>FDA dAtabase for Regulatory Grade micrObial Sequences (FDA-ARGOS): Supporting development and validation of Infectious Disease Dx tests.</title>
        <authorList>
            <person name="Minogue T."/>
            <person name="Wolcott M."/>
            <person name="Wasieloski L."/>
            <person name="Aguilar W."/>
            <person name="Moore D."/>
            <person name="Jaissle J."/>
            <person name="Tallon L."/>
            <person name="Sadzewicz L."/>
            <person name="Zhao X."/>
            <person name="Boylan J."/>
            <person name="Ott S."/>
            <person name="Bowen H."/>
            <person name="Vavikolanu K."/>
            <person name="Mehta A."/>
            <person name="Aluvathingal J."/>
            <person name="Nadendla S."/>
            <person name="Yan Y."/>
            <person name="Sichtig H."/>
        </authorList>
    </citation>
    <scope>NUCLEOTIDE SEQUENCE [LARGE SCALE GENOMIC DNA]</scope>
    <source>
        <strain evidence="2 3">FDAARGOS_949</strain>
        <plasmid evidence="2 3">unnamed2</plasmid>
    </source>
</reference>
<organism evidence="2 3">
    <name type="scientific">Burkholderia glumae</name>
    <name type="common">Pseudomonas glumae</name>
    <dbReference type="NCBI Taxonomy" id="337"/>
    <lineage>
        <taxon>Bacteria</taxon>
        <taxon>Pseudomonadati</taxon>
        <taxon>Pseudomonadota</taxon>
        <taxon>Betaproteobacteria</taxon>
        <taxon>Burkholderiales</taxon>
        <taxon>Burkholderiaceae</taxon>
        <taxon>Burkholderia</taxon>
    </lineage>
</organism>
<protein>
    <recommendedName>
        <fullName evidence="4">Conjugal transfer protein TraA</fullName>
    </recommendedName>
</protein>
<dbReference type="EMBL" id="CP065603">
    <property type="protein sequence ID" value="QPQ94802.1"/>
    <property type="molecule type" value="Genomic_DNA"/>
</dbReference>
<gene>
    <name evidence="2" type="ORF">I6H06_29800</name>
</gene>
<accession>A0AAP9Y7C8</accession>
<dbReference type="Proteomes" id="UP000594892">
    <property type="component" value="Plasmid unnamed2"/>
</dbReference>
<evidence type="ECO:0000313" key="3">
    <source>
        <dbReference type="Proteomes" id="UP000594892"/>
    </source>
</evidence>
<dbReference type="RefSeq" id="WP_012735295.1">
    <property type="nucleotide sequence ID" value="NZ_CP021159.1"/>
</dbReference>
<keyword evidence="1" id="KW-0472">Membrane</keyword>